<evidence type="ECO:0000256" key="4">
    <source>
        <dbReference type="ARBA" id="ARBA00022801"/>
    </source>
</evidence>
<protein>
    <recommendedName>
        <fullName evidence="9">Uracil-DNA glycosylase</fullName>
        <ecNumber evidence="9">3.2.2.27</ecNumber>
    </recommendedName>
</protein>
<feature type="active site" description="Proton acceptor" evidence="8">
    <location>
        <position position="175"/>
    </location>
</feature>
<comment type="similarity">
    <text evidence="2 9">Belongs to the uracil-DNA glycosylase (UDG) superfamily. UNG family.</text>
</comment>
<evidence type="ECO:0000256" key="9">
    <source>
        <dbReference type="RuleBase" id="RU003780"/>
    </source>
</evidence>
<dbReference type="NCBIfam" id="NF003588">
    <property type="entry name" value="PRK05254.1-1"/>
    <property type="match status" value="1"/>
</dbReference>
<dbReference type="EC" id="3.2.2.27" evidence="9"/>
<keyword evidence="13" id="KW-1185">Reference proteome</keyword>
<dbReference type="PANTHER" id="PTHR11264:SF0">
    <property type="entry name" value="URACIL-DNA GLYCOSYLASE"/>
    <property type="match status" value="1"/>
</dbReference>
<dbReference type="OrthoDB" id="10031947at2759"/>
<feature type="compositionally biased region" description="Polar residues" evidence="10">
    <location>
        <begin position="20"/>
        <end position="44"/>
    </location>
</feature>
<feature type="region of interest" description="Disordered" evidence="10">
    <location>
        <begin position="1"/>
        <end position="93"/>
    </location>
</feature>
<dbReference type="GO" id="GO:0005739">
    <property type="term" value="C:mitochondrion"/>
    <property type="evidence" value="ECO:0007669"/>
    <property type="project" value="TreeGrafter"/>
</dbReference>
<dbReference type="NCBIfam" id="NF003589">
    <property type="entry name" value="PRK05254.1-2"/>
    <property type="match status" value="1"/>
</dbReference>
<dbReference type="AlphaFoldDB" id="A0A9W8J5Q6"/>
<evidence type="ECO:0000256" key="8">
    <source>
        <dbReference type="PROSITE-ProRule" id="PRU10072"/>
    </source>
</evidence>
<dbReference type="Pfam" id="PF03167">
    <property type="entry name" value="UDG"/>
    <property type="match status" value="1"/>
</dbReference>
<dbReference type="GO" id="GO:0004844">
    <property type="term" value="F:uracil DNA N-glycosylase activity"/>
    <property type="evidence" value="ECO:0007669"/>
    <property type="project" value="UniProtKB-UniRule"/>
</dbReference>
<dbReference type="Gene3D" id="3.40.470.10">
    <property type="entry name" value="Uracil-DNA glycosylase-like domain"/>
    <property type="match status" value="1"/>
</dbReference>
<comment type="catalytic activity">
    <reaction evidence="9">
        <text>Hydrolyzes single-stranded DNA or mismatched double-stranded DNA and polynucleotides, releasing free uracil.</text>
        <dbReference type="EC" id="3.2.2.27"/>
    </reaction>
</comment>
<evidence type="ECO:0000313" key="12">
    <source>
        <dbReference type="EMBL" id="KAJ2928951.1"/>
    </source>
</evidence>
<feature type="domain" description="Uracil-DNA glycosylase-like" evidence="11">
    <location>
        <begin position="160"/>
        <end position="333"/>
    </location>
</feature>
<evidence type="ECO:0000256" key="7">
    <source>
        <dbReference type="ARBA" id="ARBA00023242"/>
    </source>
</evidence>
<dbReference type="PANTHER" id="PTHR11264">
    <property type="entry name" value="URACIL-DNA GLYCOSYLASE"/>
    <property type="match status" value="1"/>
</dbReference>
<keyword evidence="3 9" id="KW-0227">DNA damage</keyword>
<feature type="compositionally biased region" description="Low complexity" evidence="10">
    <location>
        <begin position="58"/>
        <end position="83"/>
    </location>
</feature>
<feature type="non-terminal residue" evidence="12">
    <location>
        <position position="353"/>
    </location>
</feature>
<gene>
    <name evidence="12" type="ORF">H1R20_g8130</name>
</gene>
<evidence type="ECO:0000256" key="10">
    <source>
        <dbReference type="SAM" id="MobiDB-lite"/>
    </source>
</evidence>
<dbReference type="PROSITE" id="PS00130">
    <property type="entry name" value="U_DNA_GLYCOSYLASE"/>
    <property type="match status" value="1"/>
</dbReference>
<keyword evidence="6 9" id="KW-0234">DNA repair</keyword>
<dbReference type="Proteomes" id="UP001140091">
    <property type="component" value="Unassembled WGS sequence"/>
</dbReference>
<feature type="compositionally biased region" description="Basic and acidic residues" evidence="10">
    <location>
        <begin position="1"/>
        <end position="10"/>
    </location>
</feature>
<comment type="function">
    <text evidence="9">Excises uracil residues from the DNA which can arise as a result of misincorporation of dUMP residues by DNA polymerase or due to deamination of cytosine.</text>
</comment>
<dbReference type="InterPro" id="IPR018085">
    <property type="entry name" value="Ura-DNA_Glyclase_AS"/>
</dbReference>
<evidence type="ECO:0000256" key="2">
    <source>
        <dbReference type="ARBA" id="ARBA00008184"/>
    </source>
</evidence>
<dbReference type="CDD" id="cd10027">
    <property type="entry name" value="UDG-F1-like"/>
    <property type="match status" value="1"/>
</dbReference>
<proteinExistence type="inferred from homology"/>
<comment type="caution">
    <text evidence="12">The sequence shown here is derived from an EMBL/GenBank/DDBJ whole genome shotgun (WGS) entry which is preliminary data.</text>
</comment>
<reference evidence="12" key="1">
    <citation type="submission" date="2022-06" db="EMBL/GenBank/DDBJ databases">
        <title>Genome Sequence of Candolleomyces eurysporus.</title>
        <authorList>
            <person name="Buettner E."/>
        </authorList>
    </citation>
    <scope>NUCLEOTIDE SEQUENCE</scope>
    <source>
        <strain evidence="12">VTCC 930004</strain>
    </source>
</reference>
<evidence type="ECO:0000256" key="6">
    <source>
        <dbReference type="ARBA" id="ARBA00023204"/>
    </source>
</evidence>
<evidence type="ECO:0000313" key="13">
    <source>
        <dbReference type="Proteomes" id="UP001140091"/>
    </source>
</evidence>
<dbReference type="FunFam" id="3.40.470.10:FF:000007">
    <property type="entry name" value="Uracil-DNA glycosylase"/>
    <property type="match status" value="1"/>
</dbReference>
<evidence type="ECO:0000256" key="3">
    <source>
        <dbReference type="ARBA" id="ARBA00022763"/>
    </source>
</evidence>
<dbReference type="InterPro" id="IPR005122">
    <property type="entry name" value="Uracil-DNA_glycosylase-like"/>
</dbReference>
<dbReference type="NCBIfam" id="TIGR00628">
    <property type="entry name" value="ung"/>
    <property type="match status" value="1"/>
</dbReference>
<dbReference type="EMBL" id="JANBPK010000919">
    <property type="protein sequence ID" value="KAJ2928951.1"/>
    <property type="molecule type" value="Genomic_DNA"/>
</dbReference>
<keyword evidence="4 9" id="KW-0378">Hydrolase</keyword>
<keyword evidence="7" id="KW-0539">Nucleus</keyword>
<dbReference type="GO" id="GO:0097510">
    <property type="term" value="P:base-excision repair, AP site formation via deaminated base removal"/>
    <property type="evidence" value="ECO:0007669"/>
    <property type="project" value="TreeGrafter"/>
</dbReference>
<evidence type="ECO:0000256" key="1">
    <source>
        <dbReference type="ARBA" id="ARBA00004123"/>
    </source>
</evidence>
<keyword evidence="5" id="KW-0496">Mitochondrion</keyword>
<dbReference type="SMART" id="SM00986">
    <property type="entry name" value="UDG"/>
    <property type="match status" value="1"/>
</dbReference>
<dbReference type="SMART" id="SM00987">
    <property type="entry name" value="UreE_C"/>
    <property type="match status" value="1"/>
</dbReference>
<dbReference type="GO" id="GO:0005634">
    <property type="term" value="C:nucleus"/>
    <property type="evidence" value="ECO:0007669"/>
    <property type="project" value="UniProtKB-SubCell"/>
</dbReference>
<dbReference type="HAMAP" id="MF_00148">
    <property type="entry name" value="UDG"/>
    <property type="match status" value="1"/>
</dbReference>
<dbReference type="SUPFAM" id="SSF52141">
    <property type="entry name" value="Uracil-DNA glycosylase-like"/>
    <property type="match status" value="1"/>
</dbReference>
<accession>A0A9W8J5Q6</accession>
<evidence type="ECO:0000256" key="5">
    <source>
        <dbReference type="ARBA" id="ARBA00023128"/>
    </source>
</evidence>
<sequence>MPKVDKKADIEEIEEEEESSTMLATRTATKRATSYSQRSISSMFTKTGGGKGKGKGKGSAASATTEKVEASTEVEVETVASSSAKEDAEPVASTSTSQIEIPIKVVLDTLEKDTMHGTWYNALKSEFSKPYFESLKKFLASEHAAHTVFPAMENIYSWSRYTPLPNVKVVILGQDPYHDVNQAHGLSFSVLPPTKPPASLRNIYKQLAEDFPGFVPPKDKGDLSAVASQGVLWLNTCLTVRAHKAGSHSKKGWETFTTQVLKAVLHRKLGAEDGEQREGVVFMAWGLPAQNNLAKLGIDKKKHLLLQSAHPSPLSANRGFHGNGHFRKANEWLVEKYGEDAAIDWTVLSAPKK</sequence>
<dbReference type="InterPro" id="IPR036895">
    <property type="entry name" value="Uracil-DNA_glycosylase-like_sf"/>
</dbReference>
<evidence type="ECO:0000259" key="11">
    <source>
        <dbReference type="SMART" id="SM00986"/>
    </source>
</evidence>
<dbReference type="NCBIfam" id="NF003592">
    <property type="entry name" value="PRK05254.1-5"/>
    <property type="match status" value="1"/>
</dbReference>
<comment type="subcellular location">
    <subcellularLocation>
        <location evidence="1">Nucleus</location>
    </subcellularLocation>
</comment>
<organism evidence="12 13">
    <name type="scientific">Candolleomyces eurysporus</name>
    <dbReference type="NCBI Taxonomy" id="2828524"/>
    <lineage>
        <taxon>Eukaryota</taxon>
        <taxon>Fungi</taxon>
        <taxon>Dikarya</taxon>
        <taxon>Basidiomycota</taxon>
        <taxon>Agaricomycotina</taxon>
        <taxon>Agaricomycetes</taxon>
        <taxon>Agaricomycetidae</taxon>
        <taxon>Agaricales</taxon>
        <taxon>Agaricineae</taxon>
        <taxon>Psathyrellaceae</taxon>
        <taxon>Candolleomyces</taxon>
    </lineage>
</organism>
<name>A0A9W8J5Q6_9AGAR</name>
<dbReference type="InterPro" id="IPR002043">
    <property type="entry name" value="UDG_fam1"/>
</dbReference>